<dbReference type="KEGG" id="tvd:SG34_033100"/>
<sequence>MQRFTDAALSEVAGTSVATKHYRADETTLNVLREDKAKCYMWLYCTGTDSPHKSVILNTVLYDYQRSRAGQCAADYLAGFIGYLQVDGYQGIIRLRLSWWVAGRMRAGNLKKPK</sequence>
<protein>
    <submittedName>
        <fullName evidence="2">Transposase</fullName>
    </submittedName>
</protein>
<reference evidence="2 3" key="1">
    <citation type="journal article" date="2015" name="Genome Announc.">
        <title>Draft Genome Sequences of Marine Isolates of Thalassomonas viridans and Thalassomonas actiniarum.</title>
        <authorList>
            <person name="Olonade I."/>
            <person name="van Zyl L.J."/>
            <person name="Trindade M."/>
        </authorList>
    </citation>
    <scope>NUCLEOTIDE SEQUENCE [LARGE SCALE GENOMIC DNA]</scope>
    <source>
        <strain evidence="2 3">XOM25</strain>
    </source>
</reference>
<keyword evidence="3" id="KW-1185">Reference proteome</keyword>
<dbReference type="InterPro" id="IPR052344">
    <property type="entry name" value="Transposase-related"/>
</dbReference>
<reference evidence="2 3" key="2">
    <citation type="journal article" date="2022" name="Mar. Drugs">
        <title>Bioassay-Guided Fractionation Leads to the Detection of Cholic Acid Generated by the Rare Thalassomonas sp.</title>
        <authorList>
            <person name="Pheiffer F."/>
            <person name="Schneider Y.K."/>
            <person name="Hansen E.H."/>
            <person name="Andersen J.H."/>
            <person name="Isaksson J."/>
            <person name="Busche T."/>
            <person name="R C."/>
            <person name="Kalinowski J."/>
            <person name="Zyl L.V."/>
            <person name="Trindade M."/>
        </authorList>
    </citation>
    <scope>NUCLEOTIDE SEQUENCE [LARGE SCALE GENOMIC DNA]</scope>
    <source>
        <strain evidence="2 3">XOM25</strain>
    </source>
</reference>
<dbReference type="InterPro" id="IPR004291">
    <property type="entry name" value="Transposase_IS66_central"/>
</dbReference>
<organism evidence="2 3">
    <name type="scientific">Thalassomonas viridans</name>
    <dbReference type="NCBI Taxonomy" id="137584"/>
    <lineage>
        <taxon>Bacteria</taxon>
        <taxon>Pseudomonadati</taxon>
        <taxon>Pseudomonadota</taxon>
        <taxon>Gammaproteobacteria</taxon>
        <taxon>Alteromonadales</taxon>
        <taxon>Colwelliaceae</taxon>
        <taxon>Thalassomonas</taxon>
    </lineage>
</organism>
<accession>A0AAE9Z8K6</accession>
<dbReference type="Pfam" id="PF03050">
    <property type="entry name" value="DDE_Tnp_IS66"/>
    <property type="match status" value="1"/>
</dbReference>
<dbReference type="Proteomes" id="UP000032352">
    <property type="component" value="Chromosome pTvir"/>
</dbReference>
<dbReference type="EMBL" id="CP059734">
    <property type="protein sequence ID" value="WDE08741.1"/>
    <property type="molecule type" value="Genomic_DNA"/>
</dbReference>
<gene>
    <name evidence="2" type="ORF">SG34_033100</name>
</gene>
<name>A0AAE9Z8K6_9GAMM</name>
<evidence type="ECO:0000313" key="2">
    <source>
        <dbReference type="EMBL" id="WDE08741.1"/>
    </source>
</evidence>
<dbReference type="AlphaFoldDB" id="A0AAE9Z8K6"/>
<dbReference type="PANTHER" id="PTHR33678">
    <property type="entry name" value="BLL1576 PROTEIN"/>
    <property type="match status" value="1"/>
</dbReference>
<evidence type="ECO:0000259" key="1">
    <source>
        <dbReference type="Pfam" id="PF03050"/>
    </source>
</evidence>
<dbReference type="PANTHER" id="PTHR33678:SF1">
    <property type="entry name" value="BLL1576 PROTEIN"/>
    <property type="match status" value="1"/>
</dbReference>
<proteinExistence type="predicted"/>
<evidence type="ECO:0000313" key="3">
    <source>
        <dbReference type="Proteomes" id="UP000032352"/>
    </source>
</evidence>
<feature type="domain" description="Transposase IS66 central" evidence="1">
    <location>
        <begin position="14"/>
        <end position="91"/>
    </location>
</feature>